<dbReference type="Proteomes" id="UP000515862">
    <property type="component" value="Unassembled WGS sequence"/>
</dbReference>
<dbReference type="GO" id="GO:0004386">
    <property type="term" value="F:helicase activity"/>
    <property type="evidence" value="ECO:0007669"/>
    <property type="project" value="UniProtKB-KW"/>
</dbReference>
<gene>
    <name evidence="3" type="ORF">H9S96_02625</name>
    <name evidence="4" type="ORF">H9S96_02865</name>
</gene>
<keyword evidence="2" id="KW-0472">Membrane</keyword>
<protein>
    <submittedName>
        <fullName evidence="3">Helicase</fullName>
    </submittedName>
</protein>
<evidence type="ECO:0000256" key="2">
    <source>
        <dbReference type="SAM" id="Phobius"/>
    </source>
</evidence>
<keyword evidence="3" id="KW-0378">Hydrolase</keyword>
<proteinExistence type="predicted"/>
<keyword evidence="3" id="KW-0347">Helicase</keyword>
<evidence type="ECO:0000313" key="5">
    <source>
        <dbReference type="Proteomes" id="UP000515862"/>
    </source>
</evidence>
<feature type="transmembrane region" description="Helical" evidence="2">
    <location>
        <begin position="14"/>
        <end position="35"/>
    </location>
</feature>
<dbReference type="SMR" id="A0AAE2VAQ5"/>
<evidence type="ECO:0000256" key="1">
    <source>
        <dbReference type="SAM" id="Coils"/>
    </source>
</evidence>
<reference evidence="4" key="1">
    <citation type="submission" date="2020-08" db="EMBL/GenBank/DDBJ databases">
        <title>Complete Genome Sequence of type-strain Bacillus subtilis subsp. subtilis DSM10T.</title>
        <authorList>
            <person name="Lilge L."/>
            <person name="Hertel R."/>
            <person name="Morabbi Heravi K."/>
            <person name="Henkel M."/>
            <person name="Commichau F.M."/>
            <person name="Hausmann R."/>
        </authorList>
    </citation>
    <scope>NUCLEOTIDE SEQUENCE [LARGE SCALE GENOMIC DNA]</scope>
    <source>
        <strain evidence="4">DSM 10</strain>
    </source>
</reference>
<keyword evidence="1" id="KW-0175">Coiled coil</keyword>
<evidence type="ECO:0000313" key="3">
    <source>
        <dbReference type="EMBL" id="MBK5971831.1"/>
    </source>
</evidence>
<dbReference type="RefSeq" id="WP_010886416.1">
    <property type="nucleotide sequence ID" value="NZ_AP019714.1"/>
</dbReference>
<feature type="transmembrane region" description="Helical" evidence="2">
    <location>
        <begin position="155"/>
        <end position="176"/>
    </location>
</feature>
<keyword evidence="2" id="KW-1133">Transmembrane helix</keyword>
<dbReference type="EMBL" id="JAEPVU010000006">
    <property type="protein sequence ID" value="MBK5971831.1"/>
    <property type="molecule type" value="Genomic_DNA"/>
</dbReference>
<sequence>MGENMFKKEKVTEYIWTILIPTIITFIISWVGSYYNGTSTVSIGQPTKVSGQYITPINISPYHDIKELRITFPQKLDVKQISSNEPINVKSDKNNIGVESNSTFEIAKIVENNSVQLLITTQKKLNDKEIRIDKNGNNISVNYESQIVNPAKKQLINLIITSSIYFIMLNILALIMNKRWDKYYAKMKNEIKEFEDNAKDLDKKSKKKSEELSELRKTLNQAFEETDRIKYHEKKKQILLLAKLNDYKKELTFWRNTIRKVLYELPDGDKKADKLIGTVTSSLKTYGTVEKNEHDYESLKVAAALLNDSDKRS</sequence>
<keyword evidence="3" id="KW-0067">ATP-binding</keyword>
<feature type="coiled-coil region" evidence="1">
    <location>
        <begin position="177"/>
        <end position="225"/>
    </location>
</feature>
<keyword evidence="3" id="KW-0547">Nucleotide-binding</keyword>
<keyword evidence="2" id="KW-0812">Transmembrane</keyword>
<evidence type="ECO:0000313" key="4">
    <source>
        <dbReference type="EMBL" id="QNN29133.1"/>
    </source>
</evidence>
<organism evidence="3 5">
    <name type="scientific">Bacillus subtilis subsp. subtilis</name>
    <dbReference type="NCBI Taxonomy" id="135461"/>
    <lineage>
        <taxon>Bacteria</taxon>
        <taxon>Bacillati</taxon>
        <taxon>Bacillota</taxon>
        <taxon>Bacilli</taxon>
        <taxon>Bacillales</taxon>
        <taxon>Bacillaceae</taxon>
        <taxon>Bacillus</taxon>
    </lineage>
</organism>
<accession>A0AAE2VAQ5</accession>
<dbReference type="EMBL" id="CP060710">
    <property type="protein sequence ID" value="QNN29133.1"/>
    <property type="molecule type" value="Genomic_DNA"/>
</dbReference>
<name>A0AAE2VAQ5_BACIU</name>
<reference evidence="3" key="2">
    <citation type="submission" date="2020-10" db="EMBL/GenBank/DDBJ databases">
        <title>Complete genome sequence of type-strain Bacillus subtilis subsp. subtilis DSM 10.</title>
        <authorList>
            <person name="Lilge L."/>
            <person name="Hertel R."/>
            <person name="Morabbi Heravi K."/>
            <person name="Henkel M."/>
            <person name="Commichau F.M."/>
            <person name="Hausmann R."/>
        </authorList>
    </citation>
    <scope>NUCLEOTIDE SEQUENCE</scope>
    <source>
        <strain evidence="3">DSM 10</strain>
    </source>
</reference>
<dbReference type="AlphaFoldDB" id="A0AAE2VAQ5"/>